<dbReference type="EMBL" id="OZ034834">
    <property type="protein sequence ID" value="CAL1676396.1"/>
    <property type="molecule type" value="Genomic_DNA"/>
</dbReference>
<evidence type="ECO:0000313" key="2">
    <source>
        <dbReference type="Proteomes" id="UP001497644"/>
    </source>
</evidence>
<evidence type="ECO:0000313" key="1">
    <source>
        <dbReference type="EMBL" id="CAL1676396.1"/>
    </source>
</evidence>
<dbReference type="AlphaFoldDB" id="A0AAV2N8H4"/>
<keyword evidence="2" id="KW-1185">Reference proteome</keyword>
<sequence>MGIPAAFVVRFMVLRNCSPHSMGRTRPTWHQVAHLSRRVLAQDRAGPITWSIICHDYPERLSVSLTAFWLPFTSAAAVTPPSEINP</sequence>
<organism evidence="1 2">
    <name type="scientific">Lasius platythorax</name>
    <dbReference type="NCBI Taxonomy" id="488582"/>
    <lineage>
        <taxon>Eukaryota</taxon>
        <taxon>Metazoa</taxon>
        <taxon>Ecdysozoa</taxon>
        <taxon>Arthropoda</taxon>
        <taxon>Hexapoda</taxon>
        <taxon>Insecta</taxon>
        <taxon>Pterygota</taxon>
        <taxon>Neoptera</taxon>
        <taxon>Endopterygota</taxon>
        <taxon>Hymenoptera</taxon>
        <taxon>Apocrita</taxon>
        <taxon>Aculeata</taxon>
        <taxon>Formicoidea</taxon>
        <taxon>Formicidae</taxon>
        <taxon>Formicinae</taxon>
        <taxon>Lasius</taxon>
        <taxon>Lasius</taxon>
    </lineage>
</organism>
<reference evidence="1" key="1">
    <citation type="submission" date="2024-04" db="EMBL/GenBank/DDBJ databases">
        <authorList>
            <consortium name="Molecular Ecology Group"/>
        </authorList>
    </citation>
    <scope>NUCLEOTIDE SEQUENCE</scope>
</reference>
<dbReference type="Proteomes" id="UP001497644">
    <property type="component" value="Chromosome 11"/>
</dbReference>
<evidence type="ECO:0008006" key="3">
    <source>
        <dbReference type="Google" id="ProtNLM"/>
    </source>
</evidence>
<protein>
    <recommendedName>
        <fullName evidence="3">Secreted protein</fullName>
    </recommendedName>
</protein>
<proteinExistence type="predicted"/>
<gene>
    <name evidence="1" type="ORF">LPLAT_LOCUS2598</name>
</gene>
<name>A0AAV2N8H4_9HYME</name>
<accession>A0AAV2N8H4</accession>